<dbReference type="Gene3D" id="3.30.1660.10">
    <property type="entry name" value="Flavin-binding protein dodecin"/>
    <property type="match status" value="1"/>
</dbReference>
<evidence type="ECO:0000313" key="4">
    <source>
        <dbReference type="EMBL" id="MEW5290540.1"/>
    </source>
</evidence>
<organism evidence="4 5">
    <name type="scientific">Erwinia papayae</name>
    <dbReference type="NCBI Taxonomy" id="206499"/>
    <lineage>
        <taxon>Bacteria</taxon>
        <taxon>Pseudomonadati</taxon>
        <taxon>Pseudomonadota</taxon>
        <taxon>Gammaproteobacteria</taxon>
        <taxon>Enterobacterales</taxon>
        <taxon>Erwiniaceae</taxon>
        <taxon>Erwinia</taxon>
    </lineage>
</organism>
<evidence type="ECO:0000256" key="1">
    <source>
        <dbReference type="ARBA" id="ARBA00022729"/>
    </source>
</evidence>
<dbReference type="InterPro" id="IPR051096">
    <property type="entry name" value="BhsA/McbA_stress_biofilm_assoc"/>
</dbReference>
<feature type="domain" description="YdgH/BhsA/McbA-like" evidence="3">
    <location>
        <begin position="33"/>
        <end position="89"/>
    </location>
</feature>
<dbReference type="InterPro" id="IPR036275">
    <property type="entry name" value="YdgH-like_sf"/>
</dbReference>
<dbReference type="Proteomes" id="UP001554567">
    <property type="component" value="Unassembled WGS sequence"/>
</dbReference>
<dbReference type="Pfam" id="PF07338">
    <property type="entry name" value="YdgH_BhsA-like"/>
    <property type="match status" value="1"/>
</dbReference>
<keyword evidence="1 2" id="KW-0732">Signal</keyword>
<reference evidence="4 5" key="1">
    <citation type="submission" date="2024-07" db="EMBL/GenBank/DDBJ databases">
        <authorList>
            <person name="Dulla G.F.J."/>
            <person name="Delorm J.G."/>
        </authorList>
    </citation>
    <scope>NUCLEOTIDE SEQUENCE [LARGE SCALE GENOMIC DNA]</scope>
    <source>
        <strain evidence="4 5">JGD 233</strain>
    </source>
</reference>
<protein>
    <submittedName>
        <fullName evidence="4">DUF1471 domain-containing protein</fullName>
    </submittedName>
</protein>
<dbReference type="EMBL" id="JBFKZN010000007">
    <property type="protein sequence ID" value="MEW5290540.1"/>
    <property type="molecule type" value="Genomic_DNA"/>
</dbReference>
<evidence type="ECO:0000313" key="5">
    <source>
        <dbReference type="Proteomes" id="UP001554567"/>
    </source>
</evidence>
<dbReference type="InterPro" id="IPR010854">
    <property type="entry name" value="YdgH/BhsA/McbA-like_dom"/>
</dbReference>
<proteinExistence type="predicted"/>
<dbReference type="InterPro" id="IPR025543">
    <property type="entry name" value="Dodecin-like"/>
</dbReference>
<evidence type="ECO:0000259" key="3">
    <source>
        <dbReference type="Pfam" id="PF07338"/>
    </source>
</evidence>
<gene>
    <name evidence="4" type="ORF">ABW286_15340</name>
</gene>
<feature type="chain" id="PRO_5046396944" evidence="2">
    <location>
        <begin position="22"/>
        <end position="90"/>
    </location>
</feature>
<accession>A0ABV3N3Y6</accession>
<dbReference type="PANTHER" id="PTHR34156">
    <property type="entry name" value="OUTER MEMBRANE PROTEIN-RELATED-RELATED"/>
    <property type="match status" value="1"/>
</dbReference>
<evidence type="ECO:0000256" key="2">
    <source>
        <dbReference type="SAM" id="SignalP"/>
    </source>
</evidence>
<dbReference type="RefSeq" id="WP_071994972.1">
    <property type="nucleotide sequence ID" value="NZ_JBFKZN010000007.1"/>
</dbReference>
<feature type="signal peptide" evidence="2">
    <location>
        <begin position="1"/>
        <end position="21"/>
    </location>
</feature>
<name>A0ABV3N3Y6_9GAMM</name>
<dbReference type="SUPFAM" id="SSF159871">
    <property type="entry name" value="YdgH-like"/>
    <property type="match status" value="1"/>
</dbReference>
<sequence length="90" mass="9709">MMKNNLIIGFVACSLSLPAFAAVSVNQYEAQGLTKMGVVSLSAFRGSPNEAMEAIREKAINAGAERYRITSFDTPGDSSFIRATAVIYRD</sequence>
<keyword evidence="5" id="KW-1185">Reference proteome</keyword>
<comment type="caution">
    <text evidence="4">The sequence shown here is derived from an EMBL/GenBank/DDBJ whole genome shotgun (WGS) entry which is preliminary data.</text>
</comment>